<proteinExistence type="predicted"/>
<dbReference type="RefSeq" id="XP_022146424.1">
    <property type="nucleotide sequence ID" value="XM_022290732.1"/>
</dbReference>
<dbReference type="Pfam" id="PF04640">
    <property type="entry name" value="PLATZ"/>
    <property type="match status" value="1"/>
</dbReference>
<dbReference type="OrthoDB" id="724537at2759"/>
<keyword evidence="1" id="KW-0479">Metal-binding</keyword>
<keyword evidence="1" id="KW-0863">Zinc-finger</keyword>
<evidence type="ECO:0000259" key="3">
    <source>
        <dbReference type="PROSITE" id="PS50119"/>
    </source>
</evidence>
<evidence type="ECO:0000313" key="4">
    <source>
        <dbReference type="Proteomes" id="UP000504603"/>
    </source>
</evidence>
<reference evidence="5" key="1">
    <citation type="submission" date="2025-08" db="UniProtKB">
        <authorList>
            <consortium name="RefSeq"/>
        </authorList>
    </citation>
    <scope>IDENTIFICATION</scope>
    <source>
        <strain evidence="5">OHB3-1</strain>
    </source>
</reference>
<feature type="compositionally biased region" description="Low complexity" evidence="2">
    <location>
        <begin position="188"/>
        <end position="198"/>
    </location>
</feature>
<dbReference type="GO" id="GO:0008270">
    <property type="term" value="F:zinc ion binding"/>
    <property type="evidence" value="ECO:0007669"/>
    <property type="project" value="UniProtKB-KW"/>
</dbReference>
<organism evidence="4 5">
    <name type="scientific">Momordica charantia</name>
    <name type="common">Bitter gourd</name>
    <name type="synonym">Balsam pear</name>
    <dbReference type="NCBI Taxonomy" id="3673"/>
    <lineage>
        <taxon>Eukaryota</taxon>
        <taxon>Viridiplantae</taxon>
        <taxon>Streptophyta</taxon>
        <taxon>Embryophyta</taxon>
        <taxon>Tracheophyta</taxon>
        <taxon>Spermatophyta</taxon>
        <taxon>Magnoliopsida</taxon>
        <taxon>eudicotyledons</taxon>
        <taxon>Gunneridae</taxon>
        <taxon>Pentapetalae</taxon>
        <taxon>rosids</taxon>
        <taxon>fabids</taxon>
        <taxon>Cucurbitales</taxon>
        <taxon>Cucurbitaceae</taxon>
        <taxon>Momordiceae</taxon>
        <taxon>Momordica</taxon>
    </lineage>
</organism>
<sequence length="231" mass="26354">MLCLLSKQAGCKIYLKKRKADWLSSLLQSKFFGSCGHHQNNRKNEKNVFCLDCGVAICRHCLISHCIHRRLQICKYVYQYVVRVHDLQNHLDCCNIQTYKINGEKAVHLSPRPQSKDSKPSTKLKFGGTCEACGRYIQDLPNRFCSIACKVSMAPVELNDQSSRFMASEPNLKDLTCKENHNPETNTSEIESSISMAESTEEIKAWRTKSSLNAKKLLHKRKGIPHRSPLK</sequence>
<dbReference type="PANTHER" id="PTHR31065:SF41">
    <property type="entry name" value="PLATZ TRANSCRIPTION FACTOR FAMILY PROTEIN"/>
    <property type="match status" value="1"/>
</dbReference>
<dbReference type="InterPro" id="IPR000315">
    <property type="entry name" value="Znf_B-box"/>
</dbReference>
<feature type="region of interest" description="Disordered" evidence="2">
    <location>
        <begin position="172"/>
        <end position="199"/>
    </location>
</feature>
<dbReference type="AlphaFoldDB" id="A0A6J1CY39"/>
<keyword evidence="1" id="KW-0862">Zinc</keyword>
<dbReference type="PANTHER" id="PTHR31065">
    <property type="entry name" value="PLATZ TRANSCRIPTION FACTOR FAMILY PROTEIN"/>
    <property type="match status" value="1"/>
</dbReference>
<gene>
    <name evidence="5" type="primary">LOC111015643</name>
</gene>
<dbReference type="InterPro" id="IPR006734">
    <property type="entry name" value="PLATZ"/>
</dbReference>
<feature type="domain" description="B box-type" evidence="3">
    <location>
        <begin position="35"/>
        <end position="73"/>
    </location>
</feature>
<name>A0A6J1CY39_MOMCH</name>
<keyword evidence="4" id="KW-1185">Reference proteome</keyword>
<evidence type="ECO:0000313" key="5">
    <source>
        <dbReference type="RefSeq" id="XP_022146424.1"/>
    </source>
</evidence>
<protein>
    <submittedName>
        <fullName evidence="5">Uncharacterized protein LOC111015643 isoform X2</fullName>
    </submittedName>
</protein>
<dbReference type="GeneID" id="111015643"/>
<accession>A0A6J1CY39</accession>
<dbReference type="Proteomes" id="UP000504603">
    <property type="component" value="Unplaced"/>
</dbReference>
<evidence type="ECO:0000256" key="1">
    <source>
        <dbReference type="PROSITE-ProRule" id="PRU00024"/>
    </source>
</evidence>
<feature type="compositionally biased region" description="Basic and acidic residues" evidence="2">
    <location>
        <begin position="172"/>
        <end position="182"/>
    </location>
</feature>
<dbReference type="PROSITE" id="PS50119">
    <property type="entry name" value="ZF_BBOX"/>
    <property type="match status" value="1"/>
</dbReference>
<evidence type="ECO:0000256" key="2">
    <source>
        <dbReference type="SAM" id="MobiDB-lite"/>
    </source>
</evidence>